<reference evidence="1" key="1">
    <citation type="submission" date="2020-05" db="EMBL/GenBank/DDBJ databases">
        <title>Large-scale comparative analyses of tick genomes elucidate their genetic diversity and vector capacities.</title>
        <authorList>
            <person name="Jia N."/>
            <person name="Wang J."/>
            <person name="Shi W."/>
            <person name="Du L."/>
            <person name="Sun Y."/>
            <person name="Zhan W."/>
            <person name="Jiang J."/>
            <person name="Wang Q."/>
            <person name="Zhang B."/>
            <person name="Ji P."/>
            <person name="Sakyi L.B."/>
            <person name="Cui X."/>
            <person name="Yuan T."/>
            <person name="Jiang B."/>
            <person name="Yang W."/>
            <person name="Lam T.T.-Y."/>
            <person name="Chang Q."/>
            <person name="Ding S."/>
            <person name="Wang X."/>
            <person name="Zhu J."/>
            <person name="Ruan X."/>
            <person name="Zhao L."/>
            <person name="Wei J."/>
            <person name="Que T."/>
            <person name="Du C."/>
            <person name="Cheng J."/>
            <person name="Dai P."/>
            <person name="Han X."/>
            <person name="Huang E."/>
            <person name="Gao Y."/>
            <person name="Liu J."/>
            <person name="Shao H."/>
            <person name="Ye R."/>
            <person name="Li L."/>
            <person name="Wei W."/>
            <person name="Wang X."/>
            <person name="Wang C."/>
            <person name="Yang T."/>
            <person name="Huo Q."/>
            <person name="Li W."/>
            <person name="Guo W."/>
            <person name="Chen H."/>
            <person name="Zhou L."/>
            <person name="Ni X."/>
            <person name="Tian J."/>
            <person name="Zhou Y."/>
            <person name="Sheng Y."/>
            <person name="Liu T."/>
            <person name="Pan Y."/>
            <person name="Xia L."/>
            <person name="Li J."/>
            <person name="Zhao F."/>
            <person name="Cao W."/>
        </authorList>
    </citation>
    <scope>NUCLEOTIDE SEQUENCE</scope>
    <source>
        <strain evidence="1">Dsil-2018</strain>
    </source>
</reference>
<gene>
    <name evidence="1" type="ORF">HPB49_019453</name>
</gene>
<evidence type="ECO:0000313" key="1">
    <source>
        <dbReference type="EMBL" id="KAH7974788.1"/>
    </source>
</evidence>
<protein>
    <submittedName>
        <fullName evidence="1">Uncharacterized protein</fullName>
    </submittedName>
</protein>
<proteinExistence type="predicted"/>
<organism evidence="1 2">
    <name type="scientific">Dermacentor silvarum</name>
    <name type="common">Tick</name>
    <dbReference type="NCBI Taxonomy" id="543639"/>
    <lineage>
        <taxon>Eukaryota</taxon>
        <taxon>Metazoa</taxon>
        <taxon>Ecdysozoa</taxon>
        <taxon>Arthropoda</taxon>
        <taxon>Chelicerata</taxon>
        <taxon>Arachnida</taxon>
        <taxon>Acari</taxon>
        <taxon>Parasitiformes</taxon>
        <taxon>Ixodida</taxon>
        <taxon>Ixodoidea</taxon>
        <taxon>Ixodidae</taxon>
        <taxon>Rhipicephalinae</taxon>
        <taxon>Dermacentor</taxon>
    </lineage>
</organism>
<sequence>MSSSTSKSVSTNDASLKYDSDESSCSVMQQDHQDDGERASEVIDLSDSESRDVSDVSAPGLRYSYVRDESGVQPSRSPNAGARTAPASKPHREFRHWTEADHPSHPDANCLEESTAWQEEELSLLGSTCSHRKSNHERCSKRITNRQPATSASDSSYSDEDTRDTFESFGYYRSSGSKKACRQTDKNTERKLVMRTSAADSSEEEVTREAFESTSCNGETRTSREDEDSNASDEDFNIAFIREPRNKYRSDNGIPLLFKKLDDTPPSFSEVCLCCAEQHIAAATQEAPLSLEVTRKGFLRVSVETTTAASILQDLDNLGNLPVEVVLPRGYSDNVAKIANVPLTYTDSQIRKFFAPAGVVAAKRQVAYRTQPDGSIKTIPRDSVLLTFRPEREIPVRIRPAVDHAEALDYRYFPVRLHVTTPTQCYRCFRYGHMAKHCRRRVRCKVCAGNHSYKECVSRGEQRCGNCDGPHAATFGRCPARLAAVRDKRFALRFDRRPRDGNCY</sequence>
<dbReference type="Proteomes" id="UP000821865">
    <property type="component" value="Chromosome 10"/>
</dbReference>
<comment type="caution">
    <text evidence="1">The sequence shown here is derived from an EMBL/GenBank/DDBJ whole genome shotgun (WGS) entry which is preliminary data.</text>
</comment>
<keyword evidence="2" id="KW-1185">Reference proteome</keyword>
<evidence type="ECO:0000313" key="2">
    <source>
        <dbReference type="Proteomes" id="UP000821865"/>
    </source>
</evidence>
<accession>A0ACB8DQZ6</accession>
<name>A0ACB8DQZ6_DERSI</name>
<dbReference type="EMBL" id="CM023479">
    <property type="protein sequence ID" value="KAH7974788.1"/>
    <property type="molecule type" value="Genomic_DNA"/>
</dbReference>